<dbReference type="PANTHER" id="PTHR12274:SF3">
    <property type="entry name" value="PROGRANULIN"/>
    <property type="match status" value="1"/>
</dbReference>
<evidence type="ECO:0000259" key="6">
    <source>
        <dbReference type="PROSITE" id="PS00799"/>
    </source>
</evidence>
<dbReference type="EMBL" id="KK116787">
    <property type="protein sequence ID" value="KFM68753.1"/>
    <property type="molecule type" value="Genomic_DNA"/>
</dbReference>
<protein>
    <submittedName>
        <fullName evidence="7">Granulin</fullName>
    </submittedName>
</protein>
<dbReference type="PROSITE" id="PS00799">
    <property type="entry name" value="GRANULINS"/>
    <property type="match status" value="2"/>
</dbReference>
<dbReference type="InterPro" id="IPR039036">
    <property type="entry name" value="Granulin_fam"/>
</dbReference>
<dbReference type="InterPro" id="IPR037277">
    <property type="entry name" value="Granulin_sf"/>
</dbReference>
<evidence type="ECO:0000256" key="5">
    <source>
        <dbReference type="SAM" id="SignalP"/>
    </source>
</evidence>
<evidence type="ECO:0000256" key="3">
    <source>
        <dbReference type="ARBA" id="ARBA00022525"/>
    </source>
</evidence>
<keyword evidence="4" id="KW-1015">Disulfide bond</keyword>
<feature type="domain" description="Granulins" evidence="6">
    <location>
        <begin position="52"/>
        <end position="65"/>
    </location>
</feature>
<comment type="subcellular location">
    <subcellularLocation>
        <location evidence="1">Secreted</location>
    </subcellularLocation>
</comment>
<evidence type="ECO:0000313" key="8">
    <source>
        <dbReference type="Proteomes" id="UP000054359"/>
    </source>
</evidence>
<gene>
    <name evidence="7" type="ORF">X975_00603</name>
</gene>
<evidence type="ECO:0000256" key="2">
    <source>
        <dbReference type="ARBA" id="ARBA00010093"/>
    </source>
</evidence>
<reference evidence="7 8" key="1">
    <citation type="submission" date="2013-11" db="EMBL/GenBank/DDBJ databases">
        <title>Genome sequencing of Stegodyphus mimosarum.</title>
        <authorList>
            <person name="Bechsgaard J."/>
        </authorList>
    </citation>
    <scope>NUCLEOTIDE SEQUENCE [LARGE SCALE GENOMIC DNA]</scope>
</reference>
<evidence type="ECO:0000256" key="1">
    <source>
        <dbReference type="ARBA" id="ARBA00004613"/>
    </source>
</evidence>
<evidence type="ECO:0000256" key="4">
    <source>
        <dbReference type="ARBA" id="ARBA00023157"/>
    </source>
</evidence>
<dbReference type="OMA" id="NTHVECE"/>
<dbReference type="SUPFAM" id="SSF57277">
    <property type="entry name" value="Granulin repeat"/>
    <property type="match status" value="1"/>
</dbReference>
<dbReference type="AlphaFoldDB" id="A0A087TUG4"/>
<dbReference type="SMART" id="SM00277">
    <property type="entry name" value="GRAN"/>
    <property type="match status" value="2"/>
</dbReference>
<dbReference type="OrthoDB" id="5854875at2759"/>
<proteinExistence type="inferred from homology"/>
<dbReference type="Proteomes" id="UP000054359">
    <property type="component" value="Unassembled WGS sequence"/>
</dbReference>
<dbReference type="GO" id="GO:0005576">
    <property type="term" value="C:extracellular region"/>
    <property type="evidence" value="ECO:0007669"/>
    <property type="project" value="UniProtKB-SubCell"/>
</dbReference>
<organism evidence="7 8">
    <name type="scientific">Stegodyphus mimosarum</name>
    <name type="common">African social velvet spider</name>
    <dbReference type="NCBI Taxonomy" id="407821"/>
    <lineage>
        <taxon>Eukaryota</taxon>
        <taxon>Metazoa</taxon>
        <taxon>Ecdysozoa</taxon>
        <taxon>Arthropoda</taxon>
        <taxon>Chelicerata</taxon>
        <taxon>Arachnida</taxon>
        <taxon>Araneae</taxon>
        <taxon>Araneomorphae</taxon>
        <taxon>Entelegynae</taxon>
        <taxon>Eresoidea</taxon>
        <taxon>Eresidae</taxon>
        <taxon>Stegodyphus</taxon>
    </lineage>
</organism>
<sequence length="171" mass="18180">MKLLFAAVLCVLVFSVCADDCPAGLCSSSETCCAGPMPGIFGCCPEPNAVCCSDGLHCCPANTVCNLDKGQCDNKTNNFLSLLSKKEKQRPMLKAKAADVQQADKVEIIYCPGGLYYCPDGNTCCLLPSGQYGCCPYPSAMCCSDKIHCCPYGTHCDATSQYCLSGEGRFK</sequence>
<feature type="non-terminal residue" evidence="7">
    <location>
        <position position="171"/>
    </location>
</feature>
<dbReference type="InterPro" id="IPR000118">
    <property type="entry name" value="Granulin"/>
</dbReference>
<evidence type="ECO:0000313" key="7">
    <source>
        <dbReference type="EMBL" id="KFM68753.1"/>
    </source>
</evidence>
<feature type="domain" description="Granulins" evidence="6">
    <location>
        <begin position="143"/>
        <end position="156"/>
    </location>
</feature>
<dbReference type="PANTHER" id="PTHR12274">
    <property type="entry name" value="GRANULIN"/>
    <property type="match status" value="1"/>
</dbReference>
<feature type="signal peptide" evidence="5">
    <location>
        <begin position="1"/>
        <end position="18"/>
    </location>
</feature>
<keyword evidence="8" id="KW-1185">Reference proteome</keyword>
<feature type="chain" id="PRO_5001829928" evidence="5">
    <location>
        <begin position="19"/>
        <end position="171"/>
    </location>
</feature>
<dbReference type="STRING" id="407821.A0A087TUG4"/>
<name>A0A087TUG4_STEMI</name>
<keyword evidence="5" id="KW-0732">Signal</keyword>
<dbReference type="Pfam" id="PF00396">
    <property type="entry name" value="Granulin"/>
    <property type="match status" value="2"/>
</dbReference>
<keyword evidence="3" id="KW-0964">Secreted</keyword>
<comment type="similarity">
    <text evidence="2">Belongs to the granulin family.</text>
</comment>
<dbReference type="Gene3D" id="2.10.25.160">
    <property type="entry name" value="Granulin"/>
    <property type="match status" value="2"/>
</dbReference>
<accession>A0A087TUG4</accession>